<dbReference type="EMBL" id="CP016364">
    <property type="protein sequence ID" value="APG46521.1"/>
    <property type="molecule type" value="Genomic_DNA"/>
</dbReference>
<dbReference type="InterPro" id="IPR005493">
    <property type="entry name" value="RraA/RraA-like"/>
</dbReference>
<dbReference type="KEGG" id="php:PhaeoP97_01094"/>
<keyword evidence="1" id="KW-0479">Metal-binding</keyword>
<proteinExistence type="predicted"/>
<dbReference type="Gene3D" id="3.50.30.40">
    <property type="entry name" value="Ribonuclease E inhibitor RraA/RraA-like"/>
    <property type="match status" value="1"/>
</dbReference>
<dbReference type="OrthoDB" id="8912551at2"/>
<dbReference type="Pfam" id="PF03737">
    <property type="entry name" value="RraA-like"/>
    <property type="match status" value="1"/>
</dbReference>
<dbReference type="GO" id="GO:0008168">
    <property type="term" value="F:methyltransferase activity"/>
    <property type="evidence" value="ECO:0007669"/>
    <property type="project" value="UniProtKB-KW"/>
</dbReference>
<dbReference type="RefSeq" id="WP_072504209.1">
    <property type="nucleotide sequence ID" value="NZ_CP016364.1"/>
</dbReference>
<comment type="cofactor">
    <cofactor evidence="1">
        <name>Mg(2+)</name>
        <dbReference type="ChEBI" id="CHEBI:18420"/>
    </cofactor>
</comment>
<gene>
    <name evidence="2" type="ORF">PhaeoP97_01094</name>
</gene>
<name>A0A1L3I344_9RHOB</name>
<feature type="binding site" evidence="1">
    <location>
        <position position="129"/>
    </location>
    <ligand>
        <name>Mg(2+)</name>
        <dbReference type="ChEBI" id="CHEBI:18420"/>
    </ligand>
</feature>
<accession>A0A1L3I344</accession>
<sequence>MDDTFLTLLKKVDTPTVCNAIEVAQGKRGFNAFTRGTMLASHPDAPAMVGYARTAKIAALAPPEEPPEAIKARRMDYYRHMAEGPRPAITVVEDIDFPNCIGAYWGEINTTVHKGFGLSGALTNGVMRDLGDLPDGFPVVAGSIGPSHGFVHVKEVGTTVTVFGMQVADGDLIHADRHGALVIPPDVLSILEAAIHKLLDTEKLVLDPARQDGFDFDAFEAAWTAFENART</sequence>
<feature type="binding site" evidence="1">
    <location>
        <position position="128"/>
    </location>
    <ligand>
        <name>substrate</name>
    </ligand>
</feature>
<evidence type="ECO:0000256" key="1">
    <source>
        <dbReference type="PIRSR" id="PIRSR605493-1"/>
    </source>
</evidence>
<evidence type="ECO:0000313" key="2">
    <source>
        <dbReference type="EMBL" id="APG46521.1"/>
    </source>
</evidence>
<evidence type="ECO:0000313" key="3">
    <source>
        <dbReference type="Proteomes" id="UP000183859"/>
    </source>
</evidence>
<keyword evidence="2" id="KW-0489">Methyltransferase</keyword>
<dbReference type="SUPFAM" id="SSF89562">
    <property type="entry name" value="RraA-like"/>
    <property type="match status" value="1"/>
</dbReference>
<dbReference type="AlphaFoldDB" id="A0A1L3I344"/>
<dbReference type="InterPro" id="IPR036704">
    <property type="entry name" value="RraA/RraA-like_sf"/>
</dbReference>
<reference evidence="3" key="1">
    <citation type="submission" date="2016-07" db="EMBL/GenBank/DDBJ databases">
        <title>Phaeobacter portensis sp. nov., a tropodithietic acid producing bacterium isolated from a German harbor.</title>
        <authorList>
            <person name="Freese H.M."/>
            <person name="Bunk B."/>
            <person name="Breider S."/>
            <person name="Brinkhoff T."/>
        </authorList>
    </citation>
    <scope>NUCLEOTIDE SEQUENCE [LARGE SCALE GENOMIC DNA]</scope>
    <source>
        <strain evidence="3">P97</strain>
    </source>
</reference>
<organism evidence="2 3">
    <name type="scientific">Phaeobacter porticola</name>
    <dbReference type="NCBI Taxonomy" id="1844006"/>
    <lineage>
        <taxon>Bacteria</taxon>
        <taxon>Pseudomonadati</taxon>
        <taxon>Pseudomonadota</taxon>
        <taxon>Alphaproteobacteria</taxon>
        <taxon>Rhodobacterales</taxon>
        <taxon>Roseobacteraceae</taxon>
        <taxon>Phaeobacter</taxon>
    </lineage>
</organism>
<dbReference type="GO" id="GO:0046872">
    <property type="term" value="F:metal ion binding"/>
    <property type="evidence" value="ECO:0007669"/>
    <property type="project" value="UniProtKB-KW"/>
</dbReference>
<dbReference type="GO" id="GO:0032259">
    <property type="term" value="P:methylation"/>
    <property type="evidence" value="ECO:0007669"/>
    <property type="project" value="UniProtKB-KW"/>
</dbReference>
<dbReference type="STRING" id="1844006.PhaeoP97_01094"/>
<protein>
    <submittedName>
        <fullName evidence="2">Demethylmenaquinone methyltransferase</fullName>
    </submittedName>
</protein>
<keyword evidence="2" id="KW-0808">Transferase</keyword>
<keyword evidence="1" id="KW-0460">Magnesium</keyword>
<dbReference type="CDD" id="cd16841">
    <property type="entry name" value="RraA_family"/>
    <property type="match status" value="1"/>
</dbReference>
<keyword evidence="3" id="KW-1185">Reference proteome</keyword>
<dbReference type="Proteomes" id="UP000183859">
    <property type="component" value="Chromosome"/>
</dbReference>